<reference evidence="1 2" key="1">
    <citation type="submission" date="2020-08" db="EMBL/GenBank/DDBJ databases">
        <title>Genomic Encyclopedia of Type Strains, Phase III (KMG-III): the genomes of soil and plant-associated and newly described type strains.</title>
        <authorList>
            <person name="Whitman W."/>
        </authorList>
    </citation>
    <scope>NUCLEOTIDE SEQUENCE [LARGE SCALE GENOMIC DNA]</scope>
    <source>
        <strain evidence="1 2">CECT 8305</strain>
    </source>
</reference>
<evidence type="ECO:0000313" key="2">
    <source>
        <dbReference type="Proteomes" id="UP000588098"/>
    </source>
</evidence>
<name>A0A7W9Q7C7_9ACTN</name>
<dbReference type="RefSeq" id="WP_184570819.1">
    <property type="nucleotide sequence ID" value="NZ_JACHJL010000004.1"/>
</dbReference>
<proteinExistence type="predicted"/>
<keyword evidence="2" id="KW-1185">Reference proteome</keyword>
<dbReference type="Proteomes" id="UP000588098">
    <property type="component" value="Unassembled WGS sequence"/>
</dbReference>
<accession>A0A7W9Q7C7</accession>
<organism evidence="1 2">
    <name type="scientific">Streptomyces zagrosensis</name>
    <dbReference type="NCBI Taxonomy" id="1042984"/>
    <lineage>
        <taxon>Bacteria</taxon>
        <taxon>Bacillati</taxon>
        <taxon>Actinomycetota</taxon>
        <taxon>Actinomycetes</taxon>
        <taxon>Kitasatosporales</taxon>
        <taxon>Streptomycetaceae</taxon>
        <taxon>Streptomyces</taxon>
    </lineage>
</organism>
<protein>
    <submittedName>
        <fullName evidence="1">Uncharacterized protein</fullName>
    </submittedName>
</protein>
<evidence type="ECO:0000313" key="1">
    <source>
        <dbReference type="EMBL" id="MBB5934866.1"/>
    </source>
</evidence>
<dbReference type="AlphaFoldDB" id="A0A7W9Q7C7"/>
<comment type="caution">
    <text evidence="1">The sequence shown here is derived from an EMBL/GenBank/DDBJ whole genome shotgun (WGS) entry which is preliminary data.</text>
</comment>
<dbReference type="EMBL" id="JACHJL010000004">
    <property type="protein sequence ID" value="MBB5934866.1"/>
    <property type="molecule type" value="Genomic_DNA"/>
</dbReference>
<gene>
    <name evidence="1" type="ORF">FHS42_001916</name>
</gene>
<sequence>MATALAQLKDNETNSGIYDNWVAQFALGPVTYRCAYVSDPPAMTVEGTLFGMPVLHCILSPSQPHCEGDASVMGYKTHSVVDVDFTSHDMKVKLDLATPDGEVHSYAYTCHWETESGAV</sequence>